<evidence type="ECO:0000313" key="4">
    <source>
        <dbReference type="EMBL" id="VAX39031.1"/>
    </source>
</evidence>
<dbReference type="PRINTS" id="PR00469">
    <property type="entry name" value="PNDRDTASEII"/>
</dbReference>
<evidence type="ECO:0000256" key="2">
    <source>
        <dbReference type="ARBA" id="ARBA00023002"/>
    </source>
</evidence>
<proteinExistence type="predicted"/>
<organism evidence="4">
    <name type="scientific">hydrothermal vent metagenome</name>
    <dbReference type="NCBI Taxonomy" id="652676"/>
    <lineage>
        <taxon>unclassified sequences</taxon>
        <taxon>metagenomes</taxon>
        <taxon>ecological metagenomes</taxon>
    </lineage>
</organism>
<keyword evidence="1" id="KW-0285">Flavoprotein</keyword>
<protein>
    <submittedName>
        <fullName evidence="4">Thioredoxin reductase</fullName>
        <ecNumber evidence="4">1.8.1.9</ecNumber>
    </submittedName>
</protein>
<dbReference type="EC" id="1.8.1.9" evidence="4"/>
<evidence type="ECO:0000259" key="3">
    <source>
        <dbReference type="Pfam" id="PF07992"/>
    </source>
</evidence>
<gene>
    <name evidence="4" type="ORF">MNBD_PLANCTO03-1374</name>
</gene>
<feature type="domain" description="FAD/NAD(P)-binding" evidence="3">
    <location>
        <begin position="10"/>
        <end position="74"/>
    </location>
</feature>
<sequence length="87" mass="9170">MTETQETIHKLVIIGSGPAGWTAAIYAARASLDPVVCIGVPKQDPGPILPGGQLMLTTEVENYPGFPEGIEGPAMMAKFQAQAERFG</sequence>
<keyword evidence="2 4" id="KW-0560">Oxidoreductase</keyword>
<dbReference type="EMBL" id="UOGK01000187">
    <property type="protein sequence ID" value="VAX39031.1"/>
    <property type="molecule type" value="Genomic_DNA"/>
</dbReference>
<dbReference type="InterPro" id="IPR050097">
    <property type="entry name" value="Ferredoxin-NADP_redctase_2"/>
</dbReference>
<dbReference type="PANTHER" id="PTHR48105">
    <property type="entry name" value="THIOREDOXIN REDUCTASE 1-RELATED-RELATED"/>
    <property type="match status" value="1"/>
</dbReference>
<feature type="non-terminal residue" evidence="4">
    <location>
        <position position="87"/>
    </location>
</feature>
<name>A0A3B1DJD8_9ZZZZ</name>
<evidence type="ECO:0000256" key="1">
    <source>
        <dbReference type="ARBA" id="ARBA00022630"/>
    </source>
</evidence>
<dbReference type="Pfam" id="PF07992">
    <property type="entry name" value="Pyr_redox_2"/>
    <property type="match status" value="1"/>
</dbReference>
<dbReference type="SUPFAM" id="SSF51905">
    <property type="entry name" value="FAD/NAD(P)-binding domain"/>
    <property type="match status" value="1"/>
</dbReference>
<dbReference type="GO" id="GO:0004791">
    <property type="term" value="F:thioredoxin-disulfide reductase (NADPH) activity"/>
    <property type="evidence" value="ECO:0007669"/>
    <property type="project" value="UniProtKB-EC"/>
</dbReference>
<dbReference type="Gene3D" id="3.50.50.60">
    <property type="entry name" value="FAD/NAD(P)-binding domain"/>
    <property type="match status" value="1"/>
</dbReference>
<dbReference type="InterPro" id="IPR023753">
    <property type="entry name" value="FAD/NAD-binding_dom"/>
</dbReference>
<accession>A0A3B1DJD8</accession>
<dbReference type="AlphaFoldDB" id="A0A3B1DJD8"/>
<dbReference type="InterPro" id="IPR036188">
    <property type="entry name" value="FAD/NAD-bd_sf"/>
</dbReference>
<reference evidence="4" key="1">
    <citation type="submission" date="2018-06" db="EMBL/GenBank/DDBJ databases">
        <authorList>
            <person name="Zhirakovskaya E."/>
        </authorList>
    </citation>
    <scope>NUCLEOTIDE SEQUENCE</scope>
</reference>